<gene>
    <name evidence="1" type="ORF">DKK70_10100</name>
</gene>
<dbReference type="Proteomes" id="UP000247932">
    <property type="component" value="Unassembled WGS sequence"/>
</dbReference>
<keyword evidence="2" id="KW-1185">Reference proteome</keyword>
<name>A0A2V4E095_9GAMM</name>
<accession>A0A2V4E095</accession>
<sequence>MTNLTIQFVIDYFFREK</sequence>
<protein>
    <submittedName>
        <fullName evidence="1">Uncharacterized protein</fullName>
    </submittedName>
</protein>
<organism evidence="1 2">
    <name type="scientific">Gilliamella apicola</name>
    <dbReference type="NCBI Taxonomy" id="1196095"/>
    <lineage>
        <taxon>Bacteria</taxon>
        <taxon>Pseudomonadati</taxon>
        <taxon>Pseudomonadota</taxon>
        <taxon>Gammaproteobacteria</taxon>
        <taxon>Orbales</taxon>
        <taxon>Orbaceae</taxon>
        <taxon>Gilliamella</taxon>
    </lineage>
</organism>
<evidence type="ECO:0000313" key="1">
    <source>
        <dbReference type="EMBL" id="PXZ06565.1"/>
    </source>
</evidence>
<dbReference type="AlphaFoldDB" id="A0A2V4E095"/>
<dbReference type="EMBL" id="QGLR01000012">
    <property type="protein sequence ID" value="PXZ06565.1"/>
    <property type="molecule type" value="Genomic_DNA"/>
</dbReference>
<proteinExistence type="predicted"/>
<comment type="caution">
    <text evidence="1">The sequence shown here is derived from an EMBL/GenBank/DDBJ whole genome shotgun (WGS) entry which is preliminary data.</text>
</comment>
<reference evidence="1 2" key="1">
    <citation type="submission" date="2018-05" db="EMBL/GenBank/DDBJ databases">
        <title>Reference genomes for bee gut microbiota database.</title>
        <authorList>
            <person name="Ellegaard K.M."/>
        </authorList>
    </citation>
    <scope>NUCLEOTIDE SEQUENCE [LARGE SCALE GENOMIC DNA]</scope>
    <source>
        <strain evidence="1 2">ESL0182</strain>
    </source>
</reference>
<evidence type="ECO:0000313" key="2">
    <source>
        <dbReference type="Proteomes" id="UP000247932"/>
    </source>
</evidence>